<dbReference type="SUPFAM" id="SSF47203">
    <property type="entry name" value="Acyl-CoA dehydrogenase C-terminal domain-like"/>
    <property type="match status" value="1"/>
</dbReference>
<proteinExistence type="inferred from homology"/>
<dbReference type="AlphaFoldDB" id="A0A2N9P7X5"/>
<dbReference type="PANTHER" id="PTHR43884:SF12">
    <property type="entry name" value="ISOVALERYL-COA DEHYDROGENASE, MITOCHONDRIAL-RELATED"/>
    <property type="match status" value="1"/>
</dbReference>
<dbReference type="RefSeq" id="WP_105195425.1">
    <property type="nucleotide sequence ID" value="NZ_OLKH01000058.1"/>
</dbReference>
<accession>A0A2N9P7X5</accession>
<feature type="domain" description="Acyl-CoA oxidase/dehydrogenase middle" evidence="8">
    <location>
        <begin position="124"/>
        <end position="218"/>
    </location>
</feature>
<protein>
    <submittedName>
        <fullName evidence="11">Acyl-CoA dehydrogenase</fullName>
        <ecNumber evidence="11">1.3.99.-</ecNumber>
    </submittedName>
</protein>
<keyword evidence="4 6" id="KW-0274">FAD</keyword>
<evidence type="ECO:0000256" key="5">
    <source>
        <dbReference type="ARBA" id="ARBA00023002"/>
    </source>
</evidence>
<sequence>MNSIYFTEDHQLFRQSFRDFLQKEVVPYIEKWEKEGTIERFIWKKFGDMGFFGLNYPEAYGGSNLDLFYTVIFLEELQKVKSSGFAAAMWAHAYLAMTHLNAEGDERIKKEYLTASITGDKIGALCITEPFGGSDVAGMRTTAERKGDKFIIKGSKTFITNGVYADYYVVAAKTDPTLGNKGISIFLIDAKTPGISATKLDKLGWRASDTAELAFDNVEIPLENLMGEEGKGFPYIMQHFALERLIMAINAHARAEYAIDYTLGYMSEREAFGNSINKFQALRHTMVEHATEVEHCKVFNYATVARLDKREYVVKEATMAKLKSTKVADLAIYDCLQMLGGYGYMEEYPLARLLRDSRLGPIGGGTSEILKEILSKMIIDNKDYQPAVK</sequence>
<dbReference type="GO" id="GO:0050660">
    <property type="term" value="F:flavin adenine dinucleotide binding"/>
    <property type="evidence" value="ECO:0007669"/>
    <property type="project" value="InterPro"/>
</dbReference>
<dbReference type="InterPro" id="IPR009075">
    <property type="entry name" value="AcylCo_DH/oxidase_C"/>
</dbReference>
<dbReference type="Proteomes" id="UP000238180">
    <property type="component" value="Unassembled WGS sequence"/>
</dbReference>
<dbReference type="InterPro" id="IPR037069">
    <property type="entry name" value="AcylCoA_DH/ox_N_sf"/>
</dbReference>
<evidence type="ECO:0000256" key="6">
    <source>
        <dbReference type="RuleBase" id="RU362125"/>
    </source>
</evidence>
<keyword evidence="5 6" id="KW-0560">Oxidoreductase</keyword>
<evidence type="ECO:0000313" key="11">
    <source>
        <dbReference type="EMBL" id="SPE76442.1"/>
    </source>
</evidence>
<dbReference type="InterPro" id="IPR009100">
    <property type="entry name" value="AcylCoA_DH/oxidase_NM_dom_sf"/>
</dbReference>
<dbReference type="OrthoDB" id="9802867at2"/>
<dbReference type="Gene3D" id="1.20.140.10">
    <property type="entry name" value="Butyryl-CoA Dehydrogenase, subunit A, domain 3"/>
    <property type="match status" value="1"/>
</dbReference>
<dbReference type="SUPFAM" id="SSF56645">
    <property type="entry name" value="Acyl-CoA dehydrogenase NM domain-like"/>
    <property type="match status" value="1"/>
</dbReference>
<dbReference type="GO" id="GO:0033539">
    <property type="term" value="P:fatty acid beta-oxidation using acyl-CoA dehydrogenase"/>
    <property type="evidence" value="ECO:0007669"/>
    <property type="project" value="TreeGrafter"/>
</dbReference>
<reference evidence="10" key="2">
    <citation type="submission" date="2018-12" db="EMBL/GenBank/DDBJ databases">
        <title>Draft genome sequence of Flaovobacterium columnare ARS1 isolated from channel catfish in Alabama.</title>
        <authorList>
            <person name="Cai W."/>
            <person name="Arias C."/>
        </authorList>
    </citation>
    <scope>NUCLEOTIDE SEQUENCE [LARGE SCALE GENOMIC DNA]</scope>
    <source>
        <strain evidence="10">ARS1</strain>
    </source>
</reference>
<feature type="domain" description="Acyl-CoA dehydrogenase/oxidase C-terminal" evidence="7">
    <location>
        <begin position="230"/>
        <end position="377"/>
    </location>
</feature>
<evidence type="ECO:0000313" key="12">
    <source>
        <dbReference type="Proteomes" id="UP000238180"/>
    </source>
</evidence>
<evidence type="ECO:0000259" key="7">
    <source>
        <dbReference type="Pfam" id="PF00441"/>
    </source>
</evidence>
<dbReference type="Pfam" id="PF02770">
    <property type="entry name" value="Acyl-CoA_dh_M"/>
    <property type="match status" value="1"/>
</dbReference>
<dbReference type="FunFam" id="1.10.540.10:FF:000026">
    <property type="entry name" value="Acyl-CoA dehydrogenase medium chain"/>
    <property type="match status" value="1"/>
</dbReference>
<dbReference type="GO" id="GO:0046359">
    <property type="term" value="P:butyrate catabolic process"/>
    <property type="evidence" value="ECO:0007669"/>
    <property type="project" value="TreeGrafter"/>
</dbReference>
<evidence type="ECO:0000259" key="9">
    <source>
        <dbReference type="Pfam" id="PF02771"/>
    </source>
</evidence>
<dbReference type="InterPro" id="IPR006089">
    <property type="entry name" value="Acyl-CoA_DH_CS"/>
</dbReference>
<dbReference type="EMBL" id="RQSM01000004">
    <property type="protein sequence ID" value="RVU89625.1"/>
    <property type="molecule type" value="Genomic_DNA"/>
</dbReference>
<keyword evidence="13" id="KW-1185">Reference proteome</keyword>
<dbReference type="Gene3D" id="1.10.540.10">
    <property type="entry name" value="Acyl-CoA dehydrogenase/oxidase, N-terminal domain"/>
    <property type="match status" value="1"/>
</dbReference>
<evidence type="ECO:0000256" key="4">
    <source>
        <dbReference type="ARBA" id="ARBA00022827"/>
    </source>
</evidence>
<name>A0A2N9P7X5_9FLAO</name>
<evidence type="ECO:0000259" key="8">
    <source>
        <dbReference type="Pfam" id="PF02770"/>
    </source>
</evidence>
<evidence type="ECO:0000256" key="1">
    <source>
        <dbReference type="ARBA" id="ARBA00001974"/>
    </source>
</evidence>
<dbReference type="PROSITE" id="PS00073">
    <property type="entry name" value="ACYL_COA_DH_2"/>
    <property type="match status" value="1"/>
</dbReference>
<keyword evidence="3 6" id="KW-0285">Flavoprotein</keyword>
<evidence type="ECO:0000313" key="10">
    <source>
        <dbReference type="EMBL" id="RVU89625.1"/>
    </source>
</evidence>
<dbReference type="GO" id="GO:0003995">
    <property type="term" value="F:acyl-CoA dehydrogenase activity"/>
    <property type="evidence" value="ECO:0007669"/>
    <property type="project" value="InterPro"/>
</dbReference>
<organism evidence="11 12">
    <name type="scientific">Flavobacterium columnare</name>
    <dbReference type="NCBI Taxonomy" id="996"/>
    <lineage>
        <taxon>Bacteria</taxon>
        <taxon>Pseudomonadati</taxon>
        <taxon>Bacteroidota</taxon>
        <taxon>Flavobacteriia</taxon>
        <taxon>Flavobacteriales</taxon>
        <taxon>Flavobacteriaceae</taxon>
        <taxon>Flavobacterium</taxon>
    </lineage>
</organism>
<comment type="similarity">
    <text evidence="2 6">Belongs to the acyl-CoA dehydrogenase family.</text>
</comment>
<dbReference type="InterPro" id="IPR036250">
    <property type="entry name" value="AcylCo_DH-like_C"/>
</dbReference>
<dbReference type="Pfam" id="PF02771">
    <property type="entry name" value="Acyl-CoA_dh_N"/>
    <property type="match status" value="1"/>
</dbReference>
<evidence type="ECO:0000256" key="2">
    <source>
        <dbReference type="ARBA" id="ARBA00009347"/>
    </source>
</evidence>
<dbReference type="InterPro" id="IPR013786">
    <property type="entry name" value="AcylCoA_DH/ox_N"/>
</dbReference>
<dbReference type="InterPro" id="IPR046373">
    <property type="entry name" value="Acyl-CoA_Oxase/DH_mid-dom_sf"/>
</dbReference>
<evidence type="ECO:0000313" key="13">
    <source>
        <dbReference type="Proteomes" id="UP000288951"/>
    </source>
</evidence>
<dbReference type="PANTHER" id="PTHR43884">
    <property type="entry name" value="ACYL-COA DEHYDROGENASE"/>
    <property type="match status" value="1"/>
</dbReference>
<comment type="cofactor">
    <cofactor evidence="1 6">
        <name>FAD</name>
        <dbReference type="ChEBI" id="CHEBI:57692"/>
    </cofactor>
</comment>
<feature type="domain" description="Acyl-CoA dehydrogenase/oxidase N-terminal" evidence="9">
    <location>
        <begin position="7"/>
        <end position="120"/>
    </location>
</feature>
<dbReference type="InterPro" id="IPR006091">
    <property type="entry name" value="Acyl-CoA_Oxase/DH_mid-dom"/>
</dbReference>
<reference evidence="11" key="1">
    <citation type="submission" date="2018-02" db="EMBL/GenBank/DDBJ databases">
        <authorList>
            <person name="Cohen D.B."/>
            <person name="Kent A.D."/>
        </authorList>
    </citation>
    <scope>NUCLEOTIDE SEQUENCE [LARGE SCALE GENOMIC DNA]</scope>
    <source>
        <strain evidence="11">CIP109753</strain>
    </source>
</reference>
<dbReference type="EC" id="1.3.99.-" evidence="11"/>
<dbReference type="Pfam" id="PF00441">
    <property type="entry name" value="Acyl-CoA_dh_1"/>
    <property type="match status" value="1"/>
</dbReference>
<evidence type="ECO:0000256" key="3">
    <source>
        <dbReference type="ARBA" id="ARBA00022630"/>
    </source>
</evidence>
<dbReference type="FunFam" id="2.40.110.10:FF:000001">
    <property type="entry name" value="Acyl-CoA dehydrogenase, mitochondrial"/>
    <property type="match status" value="1"/>
</dbReference>
<dbReference type="Gene3D" id="2.40.110.10">
    <property type="entry name" value="Butyryl-CoA Dehydrogenase, subunit A, domain 2"/>
    <property type="match status" value="1"/>
</dbReference>
<dbReference type="Proteomes" id="UP000288951">
    <property type="component" value="Unassembled WGS sequence"/>
</dbReference>
<gene>
    <name evidence="11" type="primary">mmgC_1</name>
    <name evidence="10" type="ORF">EH230_12665</name>
    <name evidence="11" type="ORF">FLACOL_00422</name>
</gene>
<dbReference type="EMBL" id="OLKH01000058">
    <property type="protein sequence ID" value="SPE76442.1"/>
    <property type="molecule type" value="Genomic_DNA"/>
</dbReference>
<dbReference type="PROSITE" id="PS00072">
    <property type="entry name" value="ACYL_COA_DH_1"/>
    <property type="match status" value="1"/>
</dbReference>